<evidence type="ECO:0000256" key="3">
    <source>
        <dbReference type="ARBA" id="ARBA00022692"/>
    </source>
</evidence>
<proteinExistence type="predicted"/>
<keyword evidence="4 8" id="KW-1133">Transmembrane helix</keyword>
<comment type="subcellular location">
    <subcellularLocation>
        <location evidence="1">Cell membrane</location>
        <topology evidence="1">Multi-pass membrane protein</topology>
    </subcellularLocation>
</comment>
<dbReference type="InterPro" id="IPR050445">
    <property type="entry name" value="Bact_polysacc_biosynth/exp"/>
</dbReference>
<feature type="coiled-coil region" evidence="6">
    <location>
        <begin position="257"/>
        <end position="305"/>
    </location>
</feature>
<feature type="transmembrane region" description="Helical" evidence="8">
    <location>
        <begin position="15"/>
        <end position="35"/>
    </location>
</feature>
<organism evidence="11 12">
    <name type="scientific">Pelomonas parva</name>
    <dbReference type="NCBI Taxonomy" id="3299032"/>
    <lineage>
        <taxon>Bacteria</taxon>
        <taxon>Pseudomonadati</taxon>
        <taxon>Pseudomonadota</taxon>
        <taxon>Betaproteobacteria</taxon>
        <taxon>Burkholderiales</taxon>
        <taxon>Sphaerotilaceae</taxon>
        <taxon>Roseateles</taxon>
    </lineage>
</organism>
<dbReference type="Proteomes" id="UP001606210">
    <property type="component" value="Unassembled WGS sequence"/>
</dbReference>
<dbReference type="Pfam" id="PF02706">
    <property type="entry name" value="Wzz"/>
    <property type="match status" value="1"/>
</dbReference>
<dbReference type="NCBIfam" id="TIGR03017">
    <property type="entry name" value="EpsF"/>
    <property type="match status" value="1"/>
</dbReference>
<feature type="domain" description="Polysaccharide chain length determinant N-terminal" evidence="9">
    <location>
        <begin position="5"/>
        <end position="88"/>
    </location>
</feature>
<sequence length="480" mass="52323">MTFAQFLSILRARKWAALVVFAVVVASTVAVSLLLPKQYQGTASVVIDIKPDPVSATMFPGLTTPGFMATQVDILLSDRVAQRVIRDLKLMDNAAIREQWQTETQGEGTFEQYLIQFLHSFLDVKPSLQSNVISIDYKSPSPQFAAGLANAFAQAYIATTLELRADPAKQFNSFFQAQTKEARESLERSQQRLSAFQQDKGIIVTNERLDVEAARLAELSSQLTQSQGISAESSSRQAQARGDQSDRLQEVLNNPLISGLKADLTRNEAKLQELSQRLGDKHPQVVEARANIAELRSKIDLETRRVTSGVAVSNNINKAREGQVSAALNAQRTKMLEMKAVLDEGLVLQREVENAQRVYDNLVARMNQSALEAQNTQSYASVLTVAQPPTKHSSPKILLNTLLAVFLGGLLAVGVALLMEMSDRRVRNPEDAVAALGLPVLGSLPAPNAKRFNPARPVGLGLASQQRAVSLPAPGYQTGV</sequence>
<feature type="domain" description="Tyrosine-protein kinase G-rich" evidence="10">
    <location>
        <begin position="345"/>
        <end position="419"/>
    </location>
</feature>
<dbReference type="PANTHER" id="PTHR32309">
    <property type="entry name" value="TYROSINE-PROTEIN KINASE"/>
    <property type="match status" value="1"/>
</dbReference>
<dbReference type="InterPro" id="IPR003856">
    <property type="entry name" value="LPS_length_determ_N"/>
</dbReference>
<feature type="region of interest" description="Disordered" evidence="7">
    <location>
        <begin position="226"/>
        <end position="247"/>
    </location>
</feature>
<dbReference type="Pfam" id="PF13807">
    <property type="entry name" value="GNVR"/>
    <property type="match status" value="1"/>
</dbReference>
<evidence type="ECO:0000256" key="5">
    <source>
        <dbReference type="ARBA" id="ARBA00023136"/>
    </source>
</evidence>
<reference evidence="11 12" key="1">
    <citation type="submission" date="2024-08" db="EMBL/GenBank/DDBJ databases">
        <authorList>
            <person name="Lu H."/>
        </authorList>
    </citation>
    <scope>NUCLEOTIDE SEQUENCE [LARGE SCALE GENOMIC DNA]</scope>
    <source>
        <strain evidence="11 12">LYH14W</strain>
    </source>
</reference>
<gene>
    <name evidence="11" type="primary">epsF</name>
    <name evidence="11" type="ORF">ACG00Y_19575</name>
</gene>
<feature type="transmembrane region" description="Helical" evidence="8">
    <location>
        <begin position="397"/>
        <end position="419"/>
    </location>
</feature>
<dbReference type="InterPro" id="IPR017468">
    <property type="entry name" value="Chain_len_reg_EpsF"/>
</dbReference>
<protein>
    <submittedName>
        <fullName evidence="11">Chain length determinant protein EpsF</fullName>
    </submittedName>
</protein>
<evidence type="ECO:0000259" key="9">
    <source>
        <dbReference type="Pfam" id="PF02706"/>
    </source>
</evidence>
<keyword evidence="5 8" id="KW-0472">Membrane</keyword>
<evidence type="ECO:0000259" key="10">
    <source>
        <dbReference type="Pfam" id="PF13807"/>
    </source>
</evidence>
<evidence type="ECO:0000256" key="1">
    <source>
        <dbReference type="ARBA" id="ARBA00004651"/>
    </source>
</evidence>
<dbReference type="RefSeq" id="WP_394481751.1">
    <property type="nucleotide sequence ID" value="NZ_JBIGHV010000007.1"/>
</dbReference>
<keyword evidence="6" id="KW-0175">Coiled coil</keyword>
<evidence type="ECO:0000313" key="11">
    <source>
        <dbReference type="EMBL" id="MFG6432131.1"/>
    </source>
</evidence>
<accession>A0ABW7F6J9</accession>
<keyword evidence="2" id="KW-1003">Cell membrane</keyword>
<evidence type="ECO:0000256" key="4">
    <source>
        <dbReference type="ARBA" id="ARBA00022989"/>
    </source>
</evidence>
<comment type="caution">
    <text evidence="11">The sequence shown here is derived from an EMBL/GenBank/DDBJ whole genome shotgun (WGS) entry which is preliminary data.</text>
</comment>
<name>A0ABW7F6J9_9BURK</name>
<evidence type="ECO:0000313" key="12">
    <source>
        <dbReference type="Proteomes" id="UP001606210"/>
    </source>
</evidence>
<keyword evidence="12" id="KW-1185">Reference proteome</keyword>
<evidence type="ECO:0000256" key="7">
    <source>
        <dbReference type="SAM" id="MobiDB-lite"/>
    </source>
</evidence>
<keyword evidence="3 8" id="KW-0812">Transmembrane</keyword>
<dbReference type="InterPro" id="IPR032807">
    <property type="entry name" value="GNVR"/>
</dbReference>
<feature type="compositionally biased region" description="Low complexity" evidence="7">
    <location>
        <begin position="230"/>
        <end position="241"/>
    </location>
</feature>
<dbReference type="PANTHER" id="PTHR32309:SF13">
    <property type="entry name" value="FERRIC ENTEROBACTIN TRANSPORT PROTEIN FEPE"/>
    <property type="match status" value="1"/>
</dbReference>
<evidence type="ECO:0000256" key="6">
    <source>
        <dbReference type="SAM" id="Coils"/>
    </source>
</evidence>
<evidence type="ECO:0000256" key="2">
    <source>
        <dbReference type="ARBA" id="ARBA00022475"/>
    </source>
</evidence>
<dbReference type="EMBL" id="JBIGHV010000007">
    <property type="protein sequence ID" value="MFG6432131.1"/>
    <property type="molecule type" value="Genomic_DNA"/>
</dbReference>
<evidence type="ECO:0000256" key="8">
    <source>
        <dbReference type="SAM" id="Phobius"/>
    </source>
</evidence>